<dbReference type="PROSITE" id="PS51755">
    <property type="entry name" value="OMPR_PHOB"/>
    <property type="match status" value="1"/>
</dbReference>
<gene>
    <name evidence="10" type="ORF">SAMN05192589_10235</name>
</gene>
<dbReference type="Proteomes" id="UP000198781">
    <property type="component" value="Unassembled WGS sequence"/>
</dbReference>
<dbReference type="InterPro" id="IPR036388">
    <property type="entry name" value="WH-like_DNA-bd_sf"/>
</dbReference>
<dbReference type="OrthoDB" id="9802426at2"/>
<reference evidence="10 11" key="1">
    <citation type="submission" date="2016-10" db="EMBL/GenBank/DDBJ databases">
        <authorList>
            <person name="de Groot N.N."/>
        </authorList>
    </citation>
    <scope>NUCLEOTIDE SEQUENCE [LARGE SCALE GENOMIC DNA]</scope>
    <source>
        <strain evidence="10 11">DSM 16619</strain>
    </source>
</reference>
<keyword evidence="4 7" id="KW-0238">DNA-binding</keyword>
<evidence type="ECO:0000256" key="1">
    <source>
        <dbReference type="ARBA" id="ARBA00022553"/>
    </source>
</evidence>
<keyword evidence="11" id="KW-1185">Reference proteome</keyword>
<dbReference type="SMART" id="SM00862">
    <property type="entry name" value="Trans_reg_C"/>
    <property type="match status" value="1"/>
</dbReference>
<dbReference type="InterPro" id="IPR011006">
    <property type="entry name" value="CheY-like_superfamily"/>
</dbReference>
<evidence type="ECO:0000313" key="11">
    <source>
        <dbReference type="Proteomes" id="UP000198781"/>
    </source>
</evidence>
<feature type="DNA-binding region" description="OmpR/PhoB-type" evidence="7">
    <location>
        <begin position="130"/>
        <end position="231"/>
    </location>
</feature>
<dbReference type="GO" id="GO:0032993">
    <property type="term" value="C:protein-DNA complex"/>
    <property type="evidence" value="ECO:0007669"/>
    <property type="project" value="TreeGrafter"/>
</dbReference>
<keyword evidence="2" id="KW-0902">Two-component regulatory system</keyword>
<dbReference type="STRING" id="187868.SAMN05192589_10235"/>
<dbReference type="GO" id="GO:0006355">
    <property type="term" value="P:regulation of DNA-templated transcription"/>
    <property type="evidence" value="ECO:0007669"/>
    <property type="project" value="InterPro"/>
</dbReference>
<dbReference type="RefSeq" id="WP_092740192.1">
    <property type="nucleotide sequence ID" value="NZ_FMZC01000002.1"/>
</dbReference>
<feature type="modified residue" description="4-aspartylphosphate" evidence="6">
    <location>
        <position position="54"/>
    </location>
</feature>
<evidence type="ECO:0000256" key="7">
    <source>
        <dbReference type="PROSITE-ProRule" id="PRU01091"/>
    </source>
</evidence>
<keyword evidence="1 6" id="KW-0597">Phosphoprotein</keyword>
<keyword evidence="5" id="KW-0804">Transcription</keyword>
<evidence type="ECO:0000256" key="4">
    <source>
        <dbReference type="ARBA" id="ARBA00023125"/>
    </source>
</evidence>
<evidence type="ECO:0000256" key="5">
    <source>
        <dbReference type="ARBA" id="ARBA00023163"/>
    </source>
</evidence>
<dbReference type="SUPFAM" id="SSF46894">
    <property type="entry name" value="C-terminal effector domain of the bipartite response regulators"/>
    <property type="match status" value="1"/>
</dbReference>
<evidence type="ECO:0000259" key="9">
    <source>
        <dbReference type="PROSITE" id="PS51755"/>
    </source>
</evidence>
<evidence type="ECO:0000259" key="8">
    <source>
        <dbReference type="PROSITE" id="PS50110"/>
    </source>
</evidence>
<organism evidence="10 11">
    <name type="scientific">Paracidovorax valerianellae</name>
    <dbReference type="NCBI Taxonomy" id="187868"/>
    <lineage>
        <taxon>Bacteria</taxon>
        <taxon>Pseudomonadati</taxon>
        <taxon>Pseudomonadota</taxon>
        <taxon>Betaproteobacteria</taxon>
        <taxon>Burkholderiales</taxon>
        <taxon>Comamonadaceae</taxon>
        <taxon>Paracidovorax</taxon>
    </lineage>
</organism>
<feature type="domain" description="Response regulatory" evidence="8">
    <location>
        <begin position="4"/>
        <end position="118"/>
    </location>
</feature>
<dbReference type="PANTHER" id="PTHR48111">
    <property type="entry name" value="REGULATOR OF RPOS"/>
    <property type="match status" value="1"/>
</dbReference>
<name>A0A1G6L263_9BURK</name>
<dbReference type="CDD" id="cd00383">
    <property type="entry name" value="trans_reg_C"/>
    <property type="match status" value="1"/>
</dbReference>
<sequence length="244" mass="26530">MTARILVVEDETDIAHILLDYLRHAGYEAEHMADGQSALARLTGPTPPDLTLLDVMLPGLDGLSVLRQARRHTDKPVIMLTARVEEVDRLIGLELGADDYICKPFSPREVVARVKTVLRRGAAQSPAAARAAPASPPVLALDEAHWQVTLRGAHVALTPREFRLLQALARQSGRIFSRAQLLDLAYGDTLDVNERAIDSHIKNLRRKLKAASGDGVEWIRSVYGVGFAFDEDAGDAGTADDTAA</sequence>
<dbReference type="Pfam" id="PF00486">
    <property type="entry name" value="Trans_reg_C"/>
    <property type="match status" value="1"/>
</dbReference>
<dbReference type="GO" id="GO:0000156">
    <property type="term" value="F:phosphorelay response regulator activity"/>
    <property type="evidence" value="ECO:0007669"/>
    <property type="project" value="TreeGrafter"/>
</dbReference>
<keyword evidence="3" id="KW-0805">Transcription regulation</keyword>
<evidence type="ECO:0000256" key="3">
    <source>
        <dbReference type="ARBA" id="ARBA00023015"/>
    </source>
</evidence>
<dbReference type="PROSITE" id="PS50110">
    <property type="entry name" value="RESPONSE_REGULATORY"/>
    <property type="match status" value="1"/>
</dbReference>
<dbReference type="GO" id="GO:0005829">
    <property type="term" value="C:cytosol"/>
    <property type="evidence" value="ECO:0007669"/>
    <property type="project" value="TreeGrafter"/>
</dbReference>
<dbReference type="Pfam" id="PF00072">
    <property type="entry name" value="Response_reg"/>
    <property type="match status" value="1"/>
</dbReference>
<dbReference type="Gene3D" id="6.10.250.690">
    <property type="match status" value="1"/>
</dbReference>
<accession>A0A1G6L263</accession>
<dbReference type="EMBL" id="FMZC01000002">
    <property type="protein sequence ID" value="SDC36815.1"/>
    <property type="molecule type" value="Genomic_DNA"/>
</dbReference>
<dbReference type="Gene3D" id="3.40.50.2300">
    <property type="match status" value="1"/>
</dbReference>
<protein>
    <submittedName>
        <fullName evidence="10">Two-component system, OmpR family, response regulator BaeR</fullName>
    </submittedName>
</protein>
<proteinExistence type="predicted"/>
<dbReference type="Gene3D" id="1.10.10.10">
    <property type="entry name" value="Winged helix-like DNA-binding domain superfamily/Winged helix DNA-binding domain"/>
    <property type="match status" value="1"/>
</dbReference>
<dbReference type="AlphaFoldDB" id="A0A1G6L263"/>
<evidence type="ECO:0000256" key="6">
    <source>
        <dbReference type="PROSITE-ProRule" id="PRU00169"/>
    </source>
</evidence>
<dbReference type="FunFam" id="3.40.50.2300:FF:000001">
    <property type="entry name" value="DNA-binding response regulator PhoB"/>
    <property type="match status" value="1"/>
</dbReference>
<dbReference type="InterPro" id="IPR001789">
    <property type="entry name" value="Sig_transdc_resp-reg_receiver"/>
</dbReference>
<dbReference type="InterPro" id="IPR001867">
    <property type="entry name" value="OmpR/PhoB-type_DNA-bd"/>
</dbReference>
<dbReference type="SUPFAM" id="SSF52172">
    <property type="entry name" value="CheY-like"/>
    <property type="match status" value="1"/>
</dbReference>
<dbReference type="PANTHER" id="PTHR48111:SF59">
    <property type="entry name" value="TRANSCRIPTIONAL REGULATORY PROTEIN BAER"/>
    <property type="match status" value="1"/>
</dbReference>
<evidence type="ECO:0000256" key="2">
    <source>
        <dbReference type="ARBA" id="ARBA00023012"/>
    </source>
</evidence>
<feature type="domain" description="OmpR/PhoB-type" evidence="9">
    <location>
        <begin position="130"/>
        <end position="231"/>
    </location>
</feature>
<dbReference type="GO" id="GO:0000976">
    <property type="term" value="F:transcription cis-regulatory region binding"/>
    <property type="evidence" value="ECO:0007669"/>
    <property type="project" value="TreeGrafter"/>
</dbReference>
<dbReference type="SMART" id="SM00448">
    <property type="entry name" value="REC"/>
    <property type="match status" value="1"/>
</dbReference>
<dbReference type="InterPro" id="IPR039420">
    <property type="entry name" value="WalR-like"/>
</dbReference>
<dbReference type="InterPro" id="IPR016032">
    <property type="entry name" value="Sig_transdc_resp-reg_C-effctor"/>
</dbReference>
<evidence type="ECO:0000313" key="10">
    <source>
        <dbReference type="EMBL" id="SDC36815.1"/>
    </source>
</evidence>